<dbReference type="EMBL" id="FOXX01000011">
    <property type="protein sequence ID" value="SFQ82355.1"/>
    <property type="molecule type" value="Genomic_DNA"/>
</dbReference>
<sequence>MHYFRQHLSTVAFTTGDVTGDKVSDSISLVGERTADSPFIQHLRLVVKDGRTGKVVSVPLTEDAGYGPSLFIGDVTGDKIADILVSIDSGGSGGMMYHNLYSFVNLTPRLIFDSNVYNDYYKYEVTYKNDKKVEVISERNQQKYIIDISTRDKQYLDEIYNSDGTLKEPISGFVNPISGLYPVDFDRDGVYELLAYQRIAGRYNADALGYVLNTLKWRNQTFFLQDQQVAIFGS</sequence>
<dbReference type="SUPFAM" id="SSF69318">
    <property type="entry name" value="Integrin alpha N-terminal domain"/>
    <property type="match status" value="1"/>
</dbReference>
<comment type="caution">
    <text evidence="1">The sequence shown here is derived from an EMBL/GenBank/DDBJ whole genome shotgun (WGS) entry which is preliminary data.</text>
</comment>
<proteinExistence type="predicted"/>
<organism evidence="1 2">
    <name type="scientific">Priestia endophytica DSM 13796</name>
    <dbReference type="NCBI Taxonomy" id="1121089"/>
    <lineage>
        <taxon>Bacteria</taxon>
        <taxon>Bacillati</taxon>
        <taxon>Bacillota</taxon>
        <taxon>Bacilli</taxon>
        <taxon>Bacillales</taxon>
        <taxon>Bacillaceae</taxon>
        <taxon>Priestia</taxon>
    </lineage>
</organism>
<keyword evidence="2" id="KW-1185">Reference proteome</keyword>
<dbReference type="Proteomes" id="UP000182762">
    <property type="component" value="Unassembled WGS sequence"/>
</dbReference>
<dbReference type="RefSeq" id="WP_061802457.1">
    <property type="nucleotide sequence ID" value="NZ_FOXX01000011.1"/>
</dbReference>
<name>A0A1I6BN56_9BACI</name>
<evidence type="ECO:0000313" key="1">
    <source>
        <dbReference type="EMBL" id="SFQ82355.1"/>
    </source>
</evidence>
<dbReference type="InterPro" id="IPR028994">
    <property type="entry name" value="Integrin_alpha_N"/>
</dbReference>
<accession>A0A1I6BN56</accession>
<gene>
    <name evidence="1" type="ORF">SAMN02745910_03892</name>
</gene>
<protein>
    <recommendedName>
        <fullName evidence="3">Spore coat protein</fullName>
    </recommendedName>
</protein>
<reference evidence="1 2" key="1">
    <citation type="submission" date="2016-10" db="EMBL/GenBank/DDBJ databases">
        <authorList>
            <person name="Varghese N."/>
            <person name="Submissions S."/>
        </authorList>
    </citation>
    <scope>NUCLEOTIDE SEQUENCE [LARGE SCALE GENOMIC DNA]</scope>
    <source>
        <strain evidence="1 2">DSM 13796</strain>
    </source>
</reference>
<evidence type="ECO:0000313" key="2">
    <source>
        <dbReference type="Proteomes" id="UP000182762"/>
    </source>
</evidence>
<dbReference type="GeneID" id="93712466"/>
<evidence type="ECO:0008006" key="3">
    <source>
        <dbReference type="Google" id="ProtNLM"/>
    </source>
</evidence>